<keyword evidence="2" id="KW-1133">Transmembrane helix</keyword>
<feature type="transmembrane region" description="Helical" evidence="2">
    <location>
        <begin position="12"/>
        <end position="34"/>
    </location>
</feature>
<dbReference type="EMBL" id="JAZHYN010000005">
    <property type="protein sequence ID" value="MEF3365451.1"/>
    <property type="molecule type" value="Genomic_DNA"/>
</dbReference>
<dbReference type="Proteomes" id="UP001350748">
    <property type="component" value="Unassembled WGS sequence"/>
</dbReference>
<organism evidence="4 5">
    <name type="scientific">Methylocystis borbori</name>
    <dbReference type="NCBI Taxonomy" id="3118750"/>
    <lineage>
        <taxon>Bacteria</taxon>
        <taxon>Pseudomonadati</taxon>
        <taxon>Pseudomonadota</taxon>
        <taxon>Alphaproteobacteria</taxon>
        <taxon>Hyphomicrobiales</taxon>
        <taxon>Methylocystaceae</taxon>
        <taxon>Methylocystis</taxon>
    </lineage>
</organism>
<proteinExistence type="predicted"/>
<feature type="domain" description="YEATS" evidence="3">
    <location>
        <begin position="67"/>
        <end position="175"/>
    </location>
</feature>
<reference evidence="4 5" key="1">
    <citation type="submission" date="2024-02" db="EMBL/GenBank/DDBJ databases">
        <authorList>
            <person name="Grouzdev D."/>
        </authorList>
    </citation>
    <scope>NUCLEOTIDE SEQUENCE [LARGE SCALE GENOMIC DNA]</scope>
    <source>
        <strain evidence="4 5">9N</strain>
    </source>
</reference>
<keyword evidence="2" id="KW-0812">Transmembrane</keyword>
<evidence type="ECO:0000256" key="2">
    <source>
        <dbReference type="SAM" id="Phobius"/>
    </source>
</evidence>
<sequence length="175" mass="18432">MSEETSFWKTAPGVITAISGLFGSIAALVTALYSSGFIGGKEPKSKDPDIHAPVATEPGKFAPPVVDAPVPNKAAPPPPSASHPPLSAANTSTYLGNKTWGWTIYIDAPADVLATIECVTYTLHATFQLPPQVVCDPSSRFSYAASGWGTFLVPIEVTFKDGTRTAISHQLQFGQ</sequence>
<dbReference type="InterPro" id="IPR038704">
    <property type="entry name" value="YEAST_sf"/>
</dbReference>
<dbReference type="Pfam" id="PF20305">
    <property type="entry name" value="pYEATS"/>
    <property type="match status" value="1"/>
</dbReference>
<feature type="region of interest" description="Disordered" evidence="1">
    <location>
        <begin position="61"/>
        <end position="86"/>
    </location>
</feature>
<feature type="compositionally biased region" description="Low complexity" evidence="1">
    <location>
        <begin position="62"/>
        <end position="73"/>
    </location>
</feature>
<dbReference type="RefSeq" id="WP_332080358.1">
    <property type="nucleotide sequence ID" value="NZ_JAZHYN010000005.1"/>
</dbReference>
<dbReference type="Gene3D" id="2.60.40.1970">
    <property type="entry name" value="YEATS domain"/>
    <property type="match status" value="1"/>
</dbReference>
<evidence type="ECO:0000313" key="5">
    <source>
        <dbReference type="Proteomes" id="UP001350748"/>
    </source>
</evidence>
<evidence type="ECO:0000256" key="1">
    <source>
        <dbReference type="SAM" id="MobiDB-lite"/>
    </source>
</evidence>
<accession>A0ABU7XDJ5</accession>
<keyword evidence="2" id="KW-0472">Membrane</keyword>
<gene>
    <name evidence="4" type="ORF">V3H18_02770</name>
</gene>
<dbReference type="InterPro" id="IPR046888">
    <property type="entry name" value="pYEATS"/>
</dbReference>
<protein>
    <submittedName>
        <fullName evidence="4">PYEATS domain-containing protein</fullName>
    </submittedName>
</protein>
<evidence type="ECO:0000313" key="4">
    <source>
        <dbReference type="EMBL" id="MEF3365451.1"/>
    </source>
</evidence>
<keyword evidence="5" id="KW-1185">Reference proteome</keyword>
<dbReference type="InterPro" id="IPR055129">
    <property type="entry name" value="YEATS_dom"/>
</dbReference>
<comment type="caution">
    <text evidence="4">The sequence shown here is derived from an EMBL/GenBank/DDBJ whole genome shotgun (WGS) entry which is preliminary data.</text>
</comment>
<evidence type="ECO:0000259" key="3">
    <source>
        <dbReference type="PROSITE" id="PS51037"/>
    </source>
</evidence>
<dbReference type="PROSITE" id="PS51037">
    <property type="entry name" value="YEATS"/>
    <property type="match status" value="1"/>
</dbReference>
<name>A0ABU7XDJ5_9HYPH</name>